<evidence type="ECO:0000256" key="8">
    <source>
        <dbReference type="ARBA" id="ARBA00023209"/>
    </source>
</evidence>
<comment type="pathway">
    <text evidence="10">Lipid metabolism; phospholipid metabolism.</text>
</comment>
<keyword evidence="2 10" id="KW-0444">Lipid biosynthesis</keyword>
<feature type="transmembrane region" description="Helical" evidence="10">
    <location>
        <begin position="77"/>
        <end position="96"/>
    </location>
</feature>
<dbReference type="EMBL" id="MIJF01000024">
    <property type="protein sequence ID" value="OEF99414.1"/>
    <property type="molecule type" value="Genomic_DNA"/>
</dbReference>
<comment type="caution">
    <text evidence="11">The sequence shown here is derived from an EMBL/GenBank/DDBJ whole genome shotgun (WGS) entry which is preliminary data.</text>
</comment>
<keyword evidence="4 10" id="KW-0812">Transmembrane</keyword>
<dbReference type="RefSeq" id="WP_069656808.1">
    <property type="nucleotide sequence ID" value="NZ_MIJF01000024.1"/>
</dbReference>
<keyword evidence="11" id="KW-0012">Acyltransferase</keyword>
<dbReference type="GO" id="GO:0008654">
    <property type="term" value="P:phospholipid biosynthetic process"/>
    <property type="evidence" value="ECO:0007669"/>
    <property type="project" value="UniProtKB-UniRule"/>
</dbReference>
<comment type="subcellular location">
    <subcellularLocation>
        <location evidence="10">Cell membrane</location>
        <topology evidence="10">Multi-pass membrane protein</topology>
    </subcellularLocation>
</comment>
<gene>
    <name evidence="10" type="primary">plsY</name>
    <name evidence="11" type="ORF">BHF71_02185</name>
</gene>
<evidence type="ECO:0000256" key="9">
    <source>
        <dbReference type="ARBA" id="ARBA00023264"/>
    </source>
</evidence>
<dbReference type="Pfam" id="PF02660">
    <property type="entry name" value="G3P_acyltransf"/>
    <property type="match status" value="1"/>
</dbReference>
<keyword evidence="12" id="KW-1185">Reference proteome</keyword>
<dbReference type="OrthoDB" id="9777124at2"/>
<comment type="catalytic activity">
    <reaction evidence="10">
        <text>an acyl phosphate + sn-glycerol 3-phosphate = a 1-acyl-sn-glycero-3-phosphate + phosphate</text>
        <dbReference type="Rhea" id="RHEA:34075"/>
        <dbReference type="ChEBI" id="CHEBI:43474"/>
        <dbReference type="ChEBI" id="CHEBI:57597"/>
        <dbReference type="ChEBI" id="CHEBI:57970"/>
        <dbReference type="ChEBI" id="CHEBI:59918"/>
        <dbReference type="EC" id="2.3.1.275"/>
    </reaction>
</comment>
<keyword evidence="5 10" id="KW-1133">Transmembrane helix</keyword>
<dbReference type="NCBIfam" id="TIGR00023">
    <property type="entry name" value="glycerol-3-phosphate 1-O-acyltransferase PlsY"/>
    <property type="match status" value="1"/>
</dbReference>
<dbReference type="AlphaFoldDB" id="A0A1D2YUM4"/>
<comment type="subunit">
    <text evidence="10">Probably interacts with PlsX.</text>
</comment>
<feature type="transmembrane region" description="Helical" evidence="10">
    <location>
        <begin position="152"/>
        <end position="173"/>
    </location>
</feature>
<protein>
    <recommendedName>
        <fullName evidence="10">Glycerol-3-phosphate acyltransferase</fullName>
    </recommendedName>
    <alternativeName>
        <fullName evidence="10">Acyl-PO4 G3P acyltransferase</fullName>
    </alternativeName>
    <alternativeName>
        <fullName evidence="10">Acyl-phosphate--glycerol-3-phosphate acyltransferase</fullName>
    </alternativeName>
    <alternativeName>
        <fullName evidence="10">G3P acyltransferase</fullName>
        <shortName evidence="10">GPAT</shortName>
        <ecNumber evidence="10">2.3.1.275</ecNumber>
    </alternativeName>
    <alternativeName>
        <fullName evidence="10">Lysophosphatidic acid synthase</fullName>
        <shortName evidence="10">LPA synthase</shortName>
    </alternativeName>
</protein>
<evidence type="ECO:0000256" key="4">
    <source>
        <dbReference type="ARBA" id="ARBA00022692"/>
    </source>
</evidence>
<evidence type="ECO:0000256" key="5">
    <source>
        <dbReference type="ARBA" id="ARBA00022989"/>
    </source>
</evidence>
<comment type="function">
    <text evidence="10">Catalyzes the transfer of an acyl group from acyl-phosphate (acyl-PO(4)) to glycerol-3-phosphate (G3P) to form lysophosphatidic acid (LPA). This enzyme utilizes acyl-phosphate as fatty acyl donor, but not acyl-CoA or acyl-ACP.</text>
</comment>
<keyword evidence="9 10" id="KW-1208">Phospholipid metabolism</keyword>
<accession>A0A1D2YUM4</accession>
<evidence type="ECO:0000313" key="12">
    <source>
        <dbReference type="Proteomes" id="UP000243739"/>
    </source>
</evidence>
<evidence type="ECO:0000313" key="11">
    <source>
        <dbReference type="EMBL" id="OEF99414.1"/>
    </source>
</evidence>
<organism evidence="11 12">
    <name type="scientific">Vulcanibacillus modesticaldus</name>
    <dbReference type="NCBI Taxonomy" id="337097"/>
    <lineage>
        <taxon>Bacteria</taxon>
        <taxon>Bacillati</taxon>
        <taxon>Bacillota</taxon>
        <taxon>Bacilli</taxon>
        <taxon>Bacillales</taxon>
        <taxon>Bacillaceae</taxon>
        <taxon>Vulcanibacillus</taxon>
    </lineage>
</organism>
<keyword evidence="7 10" id="KW-0472">Membrane</keyword>
<evidence type="ECO:0000256" key="3">
    <source>
        <dbReference type="ARBA" id="ARBA00022679"/>
    </source>
</evidence>
<dbReference type="InterPro" id="IPR003811">
    <property type="entry name" value="G3P_acylTferase_PlsY"/>
</dbReference>
<dbReference type="GO" id="GO:0005886">
    <property type="term" value="C:plasma membrane"/>
    <property type="evidence" value="ECO:0007669"/>
    <property type="project" value="UniProtKB-SubCell"/>
</dbReference>
<dbReference type="EC" id="2.3.1.275" evidence="10"/>
<evidence type="ECO:0000256" key="2">
    <source>
        <dbReference type="ARBA" id="ARBA00022516"/>
    </source>
</evidence>
<keyword evidence="1 10" id="KW-1003">Cell membrane</keyword>
<dbReference type="STRING" id="337097.BHF71_02185"/>
<dbReference type="HAMAP" id="MF_01043">
    <property type="entry name" value="PlsY"/>
    <property type="match status" value="1"/>
</dbReference>
<dbReference type="SMART" id="SM01207">
    <property type="entry name" value="G3P_acyltransf"/>
    <property type="match status" value="1"/>
</dbReference>
<name>A0A1D2YUM4_9BACI</name>
<evidence type="ECO:0000256" key="7">
    <source>
        <dbReference type="ARBA" id="ARBA00023136"/>
    </source>
</evidence>
<dbReference type="Proteomes" id="UP000243739">
    <property type="component" value="Unassembled WGS sequence"/>
</dbReference>
<comment type="similarity">
    <text evidence="10">Belongs to the PlsY family.</text>
</comment>
<feature type="transmembrane region" description="Helical" evidence="10">
    <location>
        <begin position="52"/>
        <end position="71"/>
    </location>
</feature>
<sequence>MEYIIVVLIGYLIGSIPTALIVSKRKNIDITKHGSGNIGATNSFRVLGKKSGILVTIIDILKGVIPTLFVLFWQGELMAVIVGIAAIIGHSFSMYVKFKGGKSVATSAGVMLVLSPQSIFVGVVVFAIVLFVTKYVSLSSMMAAISVAVSVWYIEHLLAIKIAVAFISAFIIARHHSNIKRLIQGKENKAFQKKDN</sequence>
<keyword evidence="8 10" id="KW-0594">Phospholipid biosynthesis</keyword>
<dbReference type="UniPathway" id="UPA00085"/>
<feature type="transmembrane region" description="Helical" evidence="10">
    <location>
        <begin position="108"/>
        <end position="132"/>
    </location>
</feature>
<evidence type="ECO:0000256" key="1">
    <source>
        <dbReference type="ARBA" id="ARBA00022475"/>
    </source>
</evidence>
<dbReference type="PANTHER" id="PTHR30309:SF0">
    <property type="entry name" value="GLYCEROL-3-PHOSPHATE ACYLTRANSFERASE-RELATED"/>
    <property type="match status" value="1"/>
</dbReference>
<feature type="transmembrane region" description="Helical" evidence="10">
    <location>
        <begin position="6"/>
        <end position="23"/>
    </location>
</feature>
<evidence type="ECO:0000256" key="10">
    <source>
        <dbReference type="HAMAP-Rule" id="MF_01043"/>
    </source>
</evidence>
<dbReference type="PANTHER" id="PTHR30309">
    <property type="entry name" value="INNER MEMBRANE PROTEIN YGIH"/>
    <property type="match status" value="1"/>
</dbReference>
<proteinExistence type="inferred from homology"/>
<reference evidence="11 12" key="1">
    <citation type="submission" date="2016-09" db="EMBL/GenBank/DDBJ databases">
        <title>Draft genome sequence for the type strain of Vulcanibacillus modesticaldus BR, a strictly anaerobic, moderately thermophilic, and nitrate-reducing bacterium from deep sea-hydrothermal vents of the Mid-Atlantic Ridge.</title>
        <authorList>
            <person name="Abin C.A."/>
            <person name="Hollibaugh J.T."/>
        </authorList>
    </citation>
    <scope>NUCLEOTIDE SEQUENCE [LARGE SCALE GENOMIC DNA]</scope>
    <source>
        <strain evidence="11 12">BR</strain>
    </source>
</reference>
<dbReference type="GO" id="GO:0043772">
    <property type="term" value="F:acyl-phosphate glycerol-3-phosphate acyltransferase activity"/>
    <property type="evidence" value="ECO:0007669"/>
    <property type="project" value="UniProtKB-UniRule"/>
</dbReference>
<evidence type="ECO:0000256" key="6">
    <source>
        <dbReference type="ARBA" id="ARBA00023098"/>
    </source>
</evidence>
<keyword evidence="3 10" id="KW-0808">Transferase</keyword>
<keyword evidence="6 10" id="KW-0443">Lipid metabolism</keyword>